<feature type="binding site" evidence="8">
    <location>
        <position position="354"/>
    </location>
    <ligand>
        <name>N(1)-(5-phospho-beta-D-ribosyl)glycinamide</name>
        <dbReference type="ChEBI" id="CHEBI:143788"/>
    </ligand>
</feature>
<evidence type="ECO:0000313" key="11">
    <source>
        <dbReference type="Proteomes" id="UP000182517"/>
    </source>
</evidence>
<feature type="binding site" evidence="8">
    <location>
        <position position="80"/>
    </location>
    <ligand>
        <name>N(1)-(5-phospho-beta-D-ribosyl)glycinamide</name>
        <dbReference type="ChEBI" id="CHEBI:143788"/>
    </ligand>
</feature>
<evidence type="ECO:0000256" key="3">
    <source>
        <dbReference type="ARBA" id="ARBA00022723"/>
    </source>
</evidence>
<evidence type="ECO:0000256" key="2">
    <source>
        <dbReference type="ARBA" id="ARBA00022598"/>
    </source>
</evidence>
<dbReference type="SUPFAM" id="SSF52440">
    <property type="entry name" value="PreATP-grasp domain"/>
    <property type="match status" value="1"/>
</dbReference>
<dbReference type="RefSeq" id="WP_072283367.1">
    <property type="nucleotide sequence ID" value="NZ_CP015519.1"/>
</dbReference>
<feature type="binding site" evidence="8">
    <location>
        <begin position="20"/>
        <end position="21"/>
    </location>
    <ligand>
        <name>N(1)-(5-phospho-beta-D-ribosyl)glycinamide</name>
        <dbReference type="ChEBI" id="CHEBI:143788"/>
    </ligand>
</feature>
<dbReference type="NCBIfam" id="TIGR01142">
    <property type="entry name" value="purT"/>
    <property type="match status" value="1"/>
</dbReference>
<comment type="subunit">
    <text evidence="1 8">Homodimer.</text>
</comment>
<keyword evidence="3 8" id="KW-0479">Metal-binding</keyword>
<evidence type="ECO:0000313" key="10">
    <source>
        <dbReference type="EMBL" id="APG27400.1"/>
    </source>
</evidence>
<dbReference type="STRING" id="1842532.A7E78_05825"/>
<dbReference type="InterPro" id="IPR013815">
    <property type="entry name" value="ATP_grasp_subdomain_1"/>
</dbReference>
<sequence>MIGTPLKQGATKILMLGSGELGKEVVIEAQRFGIEVVAVDRYADAPAMQVAHRSHVIDMLDREALSQVIKQEKPDFIVPEIEAINTEYLLELEKEGFNVIPTARATNLTMNREGIRRLAAEDLALPTAKYLFATDLEEFRSGIQEIGLPCVVKPIMSSSGKGQSTVRSESDIDKAWEYAQAGARGTGDKVIIEEFIPFDYEITLLTVRHANGTSYCPPIGHVQEGGDYQESWQPMAMTPAALQEAQNQAKAVTDALGGTGLFGVEFFIKGDTVYFSEISPRPHDTGMVTMVSQNMSEFELHVRAILGLPVPEIELLAPGASHVVLATENSQNVGITGVAEALNVPRSKVRVFGKPDTRPGRRMAVALVVADDVEEARKQAAKAAAAIKVVPR</sequence>
<comment type="similarity">
    <text evidence="8">Belongs to the PurK/PurT family.</text>
</comment>
<dbReference type="Gene3D" id="3.40.50.20">
    <property type="match status" value="1"/>
</dbReference>
<dbReference type="GO" id="GO:0043815">
    <property type="term" value="F:phosphoribosylglycinamide formyltransferase 2 activity"/>
    <property type="evidence" value="ECO:0007669"/>
    <property type="project" value="UniProtKB-UniRule"/>
</dbReference>
<reference evidence="10 11" key="1">
    <citation type="journal article" date="2017" name="Genome Announc.">
        <title>Complete Genome Sequences of Two Acetylene-Fermenting Pelobacter acetylenicus Strains.</title>
        <authorList>
            <person name="Sutton J.M."/>
            <person name="Baesman S.M."/>
            <person name="Fierst J.L."/>
            <person name="Poret-Peterson A.T."/>
            <person name="Oremland R.S."/>
            <person name="Dunlap D.S."/>
            <person name="Akob D.M."/>
        </authorList>
    </citation>
    <scope>NUCLEOTIDE SEQUENCE [LARGE SCALE GENOMIC DNA]</scope>
    <source>
        <strain evidence="10 11">SFB93</strain>
    </source>
</reference>
<keyword evidence="5 8" id="KW-0658">Purine biosynthesis</keyword>
<dbReference type="AlphaFoldDB" id="A0A1L3GNC5"/>
<feature type="binding site" evidence="8">
    <location>
        <position position="153"/>
    </location>
    <ligand>
        <name>ATP</name>
        <dbReference type="ChEBI" id="CHEBI:30616"/>
    </ligand>
</feature>
<dbReference type="GO" id="GO:0004644">
    <property type="term" value="F:phosphoribosylglycinamide formyltransferase activity"/>
    <property type="evidence" value="ECO:0007669"/>
    <property type="project" value="UniProtKB-UniRule"/>
</dbReference>
<dbReference type="InterPro" id="IPR054350">
    <property type="entry name" value="PurT/PurK_preATP-grasp"/>
</dbReference>
<accession>A0A1L3GNC5</accession>
<dbReference type="InterPro" id="IPR005862">
    <property type="entry name" value="PurT"/>
</dbReference>
<dbReference type="FunFam" id="3.30.1490.20:FF:000013">
    <property type="entry name" value="Formate-dependent phosphoribosylglycinamide formyltransferase"/>
    <property type="match status" value="1"/>
</dbReference>
<feature type="binding site" evidence="8">
    <location>
        <position position="201"/>
    </location>
    <ligand>
        <name>ATP</name>
        <dbReference type="ChEBI" id="CHEBI:30616"/>
    </ligand>
</feature>
<evidence type="ECO:0000256" key="4">
    <source>
        <dbReference type="ARBA" id="ARBA00022741"/>
    </source>
</evidence>
<dbReference type="SUPFAM" id="SSF56059">
    <property type="entry name" value="Glutathione synthetase ATP-binding domain-like"/>
    <property type="match status" value="1"/>
</dbReference>
<dbReference type="Gene3D" id="3.30.470.20">
    <property type="entry name" value="ATP-grasp fold, B domain"/>
    <property type="match status" value="1"/>
</dbReference>
<evidence type="ECO:0000256" key="5">
    <source>
        <dbReference type="ARBA" id="ARBA00022755"/>
    </source>
</evidence>
<dbReference type="NCBIfam" id="NF006766">
    <property type="entry name" value="PRK09288.1"/>
    <property type="match status" value="1"/>
</dbReference>
<feature type="binding site" evidence="8">
    <location>
        <begin position="361"/>
        <end position="362"/>
    </location>
    <ligand>
        <name>N(1)-(5-phospho-beta-D-ribosyl)glycinamide</name>
        <dbReference type="ChEBI" id="CHEBI:143788"/>
    </ligand>
</feature>
<dbReference type="Pfam" id="PF22660">
    <property type="entry name" value="RS_preATP-grasp-like"/>
    <property type="match status" value="1"/>
</dbReference>
<feature type="binding site" evidence="8">
    <location>
        <position position="284"/>
    </location>
    <ligand>
        <name>N(1)-(5-phospho-beta-D-ribosyl)glycinamide</name>
        <dbReference type="ChEBI" id="CHEBI:143788"/>
    </ligand>
</feature>
<dbReference type="EMBL" id="CP015519">
    <property type="protein sequence ID" value="APG27400.1"/>
    <property type="molecule type" value="Genomic_DNA"/>
</dbReference>
<evidence type="ECO:0000256" key="8">
    <source>
        <dbReference type="HAMAP-Rule" id="MF_01643"/>
    </source>
</evidence>
<keyword evidence="2 8" id="KW-0436">Ligase</keyword>
<dbReference type="InterPro" id="IPR016185">
    <property type="entry name" value="PreATP-grasp_dom_sf"/>
</dbReference>
<keyword evidence="6 8" id="KW-0067">ATP-binding</keyword>
<feature type="binding site" evidence="8">
    <location>
        <begin position="158"/>
        <end position="163"/>
    </location>
    <ligand>
        <name>ATP</name>
        <dbReference type="ChEBI" id="CHEBI:30616"/>
    </ligand>
</feature>
<evidence type="ECO:0000256" key="1">
    <source>
        <dbReference type="ARBA" id="ARBA00011738"/>
    </source>
</evidence>
<gene>
    <name evidence="8" type="primary">purT</name>
    <name evidence="10" type="ORF">A7E78_05825</name>
</gene>
<keyword evidence="11" id="KW-1185">Reference proteome</keyword>
<dbReference type="Pfam" id="PF21244">
    <property type="entry name" value="PurT_C"/>
    <property type="match status" value="1"/>
</dbReference>
<comment type="pathway">
    <text evidence="8">Purine metabolism; IMP biosynthesis via de novo pathway; N(2)-formyl-N(1)-(5-phospho-D-ribosyl)glycinamide from N(1)-(5-phospho-D-ribosyl)glycinamide (formate route): step 1/1.</text>
</comment>
<dbReference type="HAMAP" id="MF_01643">
    <property type="entry name" value="PurT"/>
    <property type="match status" value="1"/>
</dbReference>
<dbReference type="Gene3D" id="3.30.1490.20">
    <property type="entry name" value="ATP-grasp fold, A domain"/>
    <property type="match status" value="1"/>
</dbReference>
<name>A0A1L3GNC5_9BACT</name>
<dbReference type="InterPro" id="IPR011761">
    <property type="entry name" value="ATP-grasp"/>
</dbReference>
<feature type="binding site" evidence="8">
    <location>
        <position position="112"/>
    </location>
    <ligand>
        <name>ATP</name>
        <dbReference type="ChEBI" id="CHEBI:30616"/>
    </ligand>
</feature>
<dbReference type="UniPathway" id="UPA00074">
    <property type="reaction ID" value="UER00127"/>
</dbReference>
<keyword evidence="10" id="KW-0808">Transferase</keyword>
<keyword evidence="4 8" id="KW-0547">Nucleotide-binding</keyword>
<proteinExistence type="inferred from homology"/>
<dbReference type="InterPro" id="IPR048740">
    <property type="entry name" value="PurT_C"/>
</dbReference>
<feature type="domain" description="ATP-grasp" evidence="9">
    <location>
        <begin position="117"/>
        <end position="306"/>
    </location>
</feature>
<dbReference type="InterPro" id="IPR011054">
    <property type="entry name" value="Rudment_hybrid_motif"/>
</dbReference>
<feature type="binding site" evidence="8">
    <location>
        <position position="265"/>
    </location>
    <ligand>
        <name>Mg(2+)</name>
        <dbReference type="ChEBI" id="CHEBI:18420"/>
    </ligand>
</feature>
<dbReference type="Proteomes" id="UP000182517">
    <property type="component" value="Chromosome"/>
</dbReference>
<comment type="function">
    <text evidence="8">Involved in the de novo purine biosynthesis. Catalyzes the transfer of formate to 5-phospho-ribosyl-glycinamide (GAR), producing 5-phospho-ribosyl-N-formylglycinamide (FGAR). Formate is provided by PurU via hydrolysis of 10-formyl-tetrahydrofolate.</text>
</comment>
<dbReference type="GO" id="GO:0006189">
    <property type="term" value="P:'de novo' IMP biosynthetic process"/>
    <property type="evidence" value="ECO:0007669"/>
    <property type="project" value="UniProtKB-UniRule"/>
</dbReference>
<dbReference type="PROSITE" id="PS50975">
    <property type="entry name" value="ATP_GRASP"/>
    <property type="match status" value="1"/>
</dbReference>
<evidence type="ECO:0000256" key="7">
    <source>
        <dbReference type="ARBA" id="ARBA00022842"/>
    </source>
</evidence>
<dbReference type="EC" id="6.3.1.21" evidence="8"/>
<dbReference type="GO" id="GO:0005829">
    <property type="term" value="C:cytosol"/>
    <property type="evidence" value="ECO:0007669"/>
    <property type="project" value="TreeGrafter"/>
</dbReference>
<feature type="binding site" evidence="8">
    <location>
        <position position="277"/>
    </location>
    <ligand>
        <name>Mg(2+)</name>
        <dbReference type="ChEBI" id="CHEBI:18420"/>
    </ligand>
</feature>
<protein>
    <recommendedName>
        <fullName evidence="8">Formate-dependent phosphoribosylglycinamide formyltransferase</fullName>
        <ecNumber evidence="8">6.3.1.21</ecNumber>
    </recommendedName>
    <alternativeName>
        <fullName evidence="8">5'-phosphoribosylglycinamide transformylase 2</fullName>
    </alternativeName>
    <alternativeName>
        <fullName evidence="8">Formate-dependent GAR transformylase</fullName>
    </alternativeName>
    <alternativeName>
        <fullName evidence="8">GAR transformylase 2</fullName>
        <shortName evidence="8">GART 2</shortName>
    </alternativeName>
    <alternativeName>
        <fullName evidence="8">Non-folate glycinamide ribonucleotide transformylase</fullName>
    </alternativeName>
    <alternativeName>
        <fullName evidence="8">Phosphoribosylglycinamide formyltransferase 2</fullName>
    </alternativeName>
</protein>
<dbReference type="GO" id="GO:0000287">
    <property type="term" value="F:magnesium ion binding"/>
    <property type="evidence" value="ECO:0007669"/>
    <property type="project" value="UniProtKB-UniRule"/>
</dbReference>
<dbReference type="InterPro" id="IPR003135">
    <property type="entry name" value="ATP-grasp_carboxylate-amine"/>
</dbReference>
<dbReference type="SUPFAM" id="SSF51246">
    <property type="entry name" value="Rudiment single hybrid motif"/>
    <property type="match status" value="1"/>
</dbReference>
<dbReference type="KEGG" id="pef:A7E78_05825"/>
<dbReference type="Pfam" id="PF02222">
    <property type="entry name" value="ATP-grasp"/>
    <property type="match status" value="1"/>
</dbReference>
<dbReference type="OrthoDB" id="9804625at2"/>
<comment type="catalytic activity">
    <reaction evidence="8">
        <text>N(1)-(5-phospho-beta-D-ribosyl)glycinamide + formate + ATP = N(2)-formyl-N(1)-(5-phospho-beta-D-ribosyl)glycinamide + ADP + phosphate + H(+)</text>
        <dbReference type="Rhea" id="RHEA:24829"/>
        <dbReference type="ChEBI" id="CHEBI:15378"/>
        <dbReference type="ChEBI" id="CHEBI:15740"/>
        <dbReference type="ChEBI" id="CHEBI:30616"/>
        <dbReference type="ChEBI" id="CHEBI:43474"/>
        <dbReference type="ChEBI" id="CHEBI:143788"/>
        <dbReference type="ChEBI" id="CHEBI:147286"/>
        <dbReference type="ChEBI" id="CHEBI:456216"/>
        <dbReference type="EC" id="6.3.1.21"/>
    </reaction>
</comment>
<dbReference type="PANTHER" id="PTHR43055">
    <property type="entry name" value="FORMATE-DEPENDENT PHOSPHORIBOSYLGLYCINAMIDE FORMYLTRANSFERASE"/>
    <property type="match status" value="1"/>
</dbReference>
<organism evidence="10 11">
    <name type="scientific">Syntrophotalea acetylenivorans</name>
    <dbReference type="NCBI Taxonomy" id="1842532"/>
    <lineage>
        <taxon>Bacteria</taxon>
        <taxon>Pseudomonadati</taxon>
        <taxon>Thermodesulfobacteriota</taxon>
        <taxon>Desulfuromonadia</taxon>
        <taxon>Desulfuromonadales</taxon>
        <taxon>Syntrophotaleaceae</taxon>
        <taxon>Syntrophotalea</taxon>
    </lineage>
</organism>
<dbReference type="FunFam" id="3.40.50.20:FF:000007">
    <property type="entry name" value="Formate-dependent phosphoribosylglycinamide formyltransferase"/>
    <property type="match status" value="1"/>
</dbReference>
<keyword evidence="7 8" id="KW-0460">Magnesium</keyword>
<dbReference type="PANTHER" id="PTHR43055:SF1">
    <property type="entry name" value="FORMATE-DEPENDENT PHOSPHORIBOSYLGLYCINAMIDE FORMYLTRANSFERASE"/>
    <property type="match status" value="1"/>
</dbReference>
<dbReference type="GO" id="GO:0005524">
    <property type="term" value="F:ATP binding"/>
    <property type="evidence" value="ECO:0007669"/>
    <property type="project" value="UniProtKB-UniRule"/>
</dbReference>
<evidence type="ECO:0000256" key="6">
    <source>
        <dbReference type="ARBA" id="ARBA00022840"/>
    </source>
</evidence>
<evidence type="ECO:0000259" key="9">
    <source>
        <dbReference type="PROSITE" id="PS50975"/>
    </source>
</evidence>
<feature type="binding site" evidence="8">
    <location>
        <begin position="193"/>
        <end position="196"/>
    </location>
    <ligand>
        <name>ATP</name>
        <dbReference type="ChEBI" id="CHEBI:30616"/>
    </ligand>
</feature>